<evidence type="ECO:0000259" key="1">
    <source>
        <dbReference type="Pfam" id="PF17791"/>
    </source>
</evidence>
<dbReference type="WBParaSite" id="TTAC_0000581801-mRNA-1">
    <property type="protein sequence ID" value="TTAC_0000581801-mRNA-1"/>
    <property type="gene ID" value="TTAC_0000581801"/>
</dbReference>
<name>A0A0R3WYH8_HYDTA</name>
<reference evidence="4" key="1">
    <citation type="submission" date="2017-02" db="UniProtKB">
        <authorList>
            <consortium name="WormBaseParasite"/>
        </authorList>
    </citation>
    <scope>IDENTIFICATION</scope>
</reference>
<evidence type="ECO:0000313" key="2">
    <source>
        <dbReference type="EMBL" id="VDM27696.1"/>
    </source>
</evidence>
<accession>A0A0R3WYH8</accession>
<sequence>MGETDKPLYRPGDKVKFRFLALTSRNILPQPETLTWPKYRAVGEYWEKKRLEIIDPHERQRRMKAPFFDLIEIKDPLDNILQQWKEIKPLEALNLTYILISDAMEGEWKIEARVRDESEEIKFQVRHYVQPRFQAHIKMPKVIHPSDTDVIFGVCATYTDGHTMLGTYDAQICVCNQNILERHQTAKELLPKNQCSGYYDSVMRTCMRFNGILDGFACSNITANVSELVQGKPPTWMDRLGVFVEVVEEATGSSIVVSDITNFQMWPEPKLELKIPSSFRHGIPIAGQILYRNVANVTEELELIVREVNDPCGGWVVRIDDNPTRLKRIISVKA</sequence>
<gene>
    <name evidence="2" type="ORF">TTAC_LOCUS5803</name>
</gene>
<dbReference type="Gene3D" id="2.60.40.1930">
    <property type="match status" value="1"/>
</dbReference>
<protein>
    <submittedName>
        <fullName evidence="4">MG3 domain-containing protein</fullName>
    </submittedName>
</protein>
<evidence type="ECO:0000313" key="4">
    <source>
        <dbReference type="WBParaSite" id="TTAC_0000581801-mRNA-1"/>
    </source>
</evidence>
<dbReference type="OrthoDB" id="6270234at2759"/>
<keyword evidence="3" id="KW-1185">Reference proteome</keyword>
<dbReference type="InterPro" id="IPR050473">
    <property type="entry name" value="A2M/Complement_sys"/>
</dbReference>
<dbReference type="Pfam" id="PF17791">
    <property type="entry name" value="MG3"/>
    <property type="match status" value="1"/>
</dbReference>
<dbReference type="Proteomes" id="UP000274429">
    <property type="component" value="Unassembled WGS sequence"/>
</dbReference>
<dbReference type="AlphaFoldDB" id="A0A0R3WYH8"/>
<dbReference type="PANTHER" id="PTHR11412">
    <property type="entry name" value="MACROGLOBULIN / COMPLEMENT"/>
    <property type="match status" value="1"/>
</dbReference>
<organism evidence="4">
    <name type="scientific">Hydatigena taeniaeformis</name>
    <name type="common">Feline tapeworm</name>
    <name type="synonym">Taenia taeniaeformis</name>
    <dbReference type="NCBI Taxonomy" id="6205"/>
    <lineage>
        <taxon>Eukaryota</taxon>
        <taxon>Metazoa</taxon>
        <taxon>Spiralia</taxon>
        <taxon>Lophotrochozoa</taxon>
        <taxon>Platyhelminthes</taxon>
        <taxon>Cestoda</taxon>
        <taxon>Eucestoda</taxon>
        <taxon>Cyclophyllidea</taxon>
        <taxon>Taeniidae</taxon>
        <taxon>Hydatigera</taxon>
    </lineage>
</organism>
<dbReference type="EMBL" id="UYWX01009135">
    <property type="protein sequence ID" value="VDM27696.1"/>
    <property type="molecule type" value="Genomic_DNA"/>
</dbReference>
<evidence type="ECO:0000313" key="3">
    <source>
        <dbReference type="Proteomes" id="UP000274429"/>
    </source>
</evidence>
<reference evidence="2 3" key="2">
    <citation type="submission" date="2018-11" db="EMBL/GenBank/DDBJ databases">
        <authorList>
            <consortium name="Pathogen Informatics"/>
        </authorList>
    </citation>
    <scope>NUCLEOTIDE SEQUENCE [LARGE SCALE GENOMIC DNA]</scope>
</reference>
<proteinExistence type="predicted"/>
<dbReference type="InterPro" id="IPR041555">
    <property type="entry name" value="MG3"/>
</dbReference>
<dbReference type="PANTHER" id="PTHR11412:SF171">
    <property type="entry name" value="PREGNANCY ZONE PROTEIN-LIKE PROTEIN"/>
    <property type="match status" value="1"/>
</dbReference>
<feature type="domain" description="Macroglobulin" evidence="1">
    <location>
        <begin position="127"/>
        <end position="184"/>
    </location>
</feature>
<dbReference type="STRING" id="6205.A0A0R3WYH8"/>